<dbReference type="Gene3D" id="3.40.50.720">
    <property type="entry name" value="NAD(P)-binding Rossmann-like Domain"/>
    <property type="match status" value="1"/>
</dbReference>
<dbReference type="OrthoDB" id="9775180at2"/>
<dbReference type="SUPFAM" id="SSF116726">
    <property type="entry name" value="TrkA C-terminal domain-like"/>
    <property type="match status" value="1"/>
</dbReference>
<evidence type="ECO:0000313" key="4">
    <source>
        <dbReference type="EMBL" id="QAR34418.1"/>
    </source>
</evidence>
<dbReference type="EMBL" id="CP035108">
    <property type="protein sequence ID" value="QAR34418.1"/>
    <property type="molecule type" value="Genomic_DNA"/>
</dbReference>
<dbReference type="InterPro" id="IPR006037">
    <property type="entry name" value="RCK_C"/>
</dbReference>
<dbReference type="PANTHER" id="PTHR43833">
    <property type="entry name" value="POTASSIUM CHANNEL PROTEIN 2-RELATED-RELATED"/>
    <property type="match status" value="1"/>
</dbReference>
<dbReference type="Pfam" id="PF02080">
    <property type="entry name" value="TrkA_C"/>
    <property type="match status" value="1"/>
</dbReference>
<dbReference type="Proteomes" id="UP000287502">
    <property type="component" value="Chromosome"/>
</dbReference>
<dbReference type="AlphaFoldDB" id="A0A410K2E7"/>
<keyword evidence="5" id="KW-1185">Reference proteome</keyword>
<dbReference type="GO" id="GO:0008324">
    <property type="term" value="F:monoatomic cation transmembrane transporter activity"/>
    <property type="evidence" value="ECO:0007669"/>
    <property type="project" value="InterPro"/>
</dbReference>
<evidence type="ECO:0000313" key="5">
    <source>
        <dbReference type="Proteomes" id="UP000287502"/>
    </source>
</evidence>
<dbReference type="KEGG" id="gtl:EP073_13720"/>
<reference evidence="4 5" key="1">
    <citation type="submission" date="2019-01" db="EMBL/GenBank/DDBJ databases">
        <title>Geovibrio thiophilus DSM 11263, complete genome.</title>
        <authorList>
            <person name="Spring S."/>
            <person name="Bunk B."/>
            <person name="Sproer C."/>
        </authorList>
    </citation>
    <scope>NUCLEOTIDE SEQUENCE [LARGE SCALE GENOMIC DNA]</scope>
    <source>
        <strain evidence="4 5">DSM 11263</strain>
    </source>
</reference>
<keyword evidence="1" id="KW-0813">Transport</keyword>
<accession>A0A410K2E7</accession>
<dbReference type="PANTHER" id="PTHR43833:SF5">
    <property type="entry name" value="TRK SYSTEM POTASSIUM UPTAKE PROTEIN TRKA"/>
    <property type="match status" value="1"/>
</dbReference>
<dbReference type="InterPro" id="IPR036291">
    <property type="entry name" value="NAD(P)-bd_dom_sf"/>
</dbReference>
<dbReference type="Pfam" id="PF02254">
    <property type="entry name" value="TrkA_N"/>
    <property type="match status" value="1"/>
</dbReference>
<sequence length="478" mass="53494">MKETPNGLREKFTLIFGLGYFEIELVRFLRERKKLKVVDIRKEYQESMKDTLAGVELINGDASSIVTWKKININEVMNIIITIKDPDVVSECCRIAREVYGLDVQIIVLSYGNYPDSLLDKYNVNIVHPLNVGIEIIASMIEKNVAWPVNIGKGAGEIVEVQVLRYSHLVGVRLKHLRASNWSVALIYSGGRIILPNKESRINIGDRLIVVGEPQVVKSVVDTLSRGVPNFPLRFGQTLSVYISANYPEIVKEAILIHSNTLSKKLTLIPHLGKGIKGLAEKIKERKLEFEIGDTIASLKDLRGYEKGVLVVPKRKIFCCDLYYKGFFRTGTSPVLFAKGYESYERVLISLNSETPSFALETGIELAGLLKKPYEIIYVSAAEALRGQKETEYLNFRKNIVSDYEISEGVKLDFTVKEGNPVFETLGRINEYEGGGTLLVLTFDPKEQIGVFTPNVPYLLARSAGCSVLAVPVEEKNA</sequence>
<name>A0A410K2E7_9BACT</name>
<dbReference type="GO" id="GO:0006813">
    <property type="term" value="P:potassium ion transport"/>
    <property type="evidence" value="ECO:0007669"/>
    <property type="project" value="InterPro"/>
</dbReference>
<evidence type="ECO:0000256" key="1">
    <source>
        <dbReference type="ARBA" id="ARBA00022448"/>
    </source>
</evidence>
<evidence type="ECO:0000259" key="3">
    <source>
        <dbReference type="PROSITE" id="PS51202"/>
    </source>
</evidence>
<protein>
    <recommendedName>
        <fullName evidence="3">RCK C-terminal domain-containing protein</fullName>
    </recommendedName>
</protein>
<dbReference type="InterPro" id="IPR036721">
    <property type="entry name" value="RCK_C_sf"/>
</dbReference>
<evidence type="ECO:0000256" key="2">
    <source>
        <dbReference type="ARBA" id="ARBA00023065"/>
    </source>
</evidence>
<dbReference type="RefSeq" id="WP_128467723.1">
    <property type="nucleotide sequence ID" value="NZ_CP035108.1"/>
</dbReference>
<dbReference type="InterPro" id="IPR050721">
    <property type="entry name" value="Trk_Ktr_HKT_K-transport"/>
</dbReference>
<gene>
    <name evidence="4" type="ORF">EP073_13720</name>
</gene>
<organism evidence="4 5">
    <name type="scientific">Geovibrio thiophilus</name>
    <dbReference type="NCBI Taxonomy" id="139438"/>
    <lineage>
        <taxon>Bacteria</taxon>
        <taxon>Pseudomonadati</taxon>
        <taxon>Deferribacterota</taxon>
        <taxon>Deferribacteres</taxon>
        <taxon>Deferribacterales</taxon>
        <taxon>Geovibrionaceae</taxon>
        <taxon>Geovibrio</taxon>
    </lineage>
</organism>
<dbReference type="Gene3D" id="3.30.70.1450">
    <property type="entry name" value="Regulator of K+ conductance, C-terminal domain"/>
    <property type="match status" value="1"/>
</dbReference>
<keyword evidence="2" id="KW-0406">Ion transport</keyword>
<proteinExistence type="predicted"/>
<dbReference type="PROSITE" id="PS51202">
    <property type="entry name" value="RCK_C"/>
    <property type="match status" value="1"/>
</dbReference>
<dbReference type="SUPFAM" id="SSF51735">
    <property type="entry name" value="NAD(P)-binding Rossmann-fold domains"/>
    <property type="match status" value="1"/>
</dbReference>
<dbReference type="InterPro" id="IPR003148">
    <property type="entry name" value="RCK_N"/>
</dbReference>
<feature type="domain" description="RCK C-terminal" evidence="3">
    <location>
        <begin position="146"/>
        <end position="226"/>
    </location>
</feature>